<comment type="caution">
    <text evidence="1">The sequence shown here is derived from an EMBL/GenBank/DDBJ whole genome shotgun (WGS) entry which is preliminary data.</text>
</comment>
<dbReference type="AlphaFoldDB" id="A0A314XP24"/>
<dbReference type="Proteomes" id="UP000250321">
    <property type="component" value="Unassembled WGS sequence"/>
</dbReference>
<evidence type="ECO:0000313" key="2">
    <source>
        <dbReference type="Proteomes" id="UP000250321"/>
    </source>
</evidence>
<keyword evidence="2" id="KW-1185">Reference proteome</keyword>
<evidence type="ECO:0000313" key="1">
    <source>
        <dbReference type="EMBL" id="PQP96404.1"/>
    </source>
</evidence>
<sequence>MSTRKLRFDLVHDALLFTDVCGGATVRFGGGGCMSPSPRQLLLDLVHHALLLAVPCSGGATVRCSGAGCMRMS</sequence>
<proteinExistence type="predicted"/>
<accession>A0A314XP24</accession>
<dbReference type="EMBL" id="PJQY01002110">
    <property type="protein sequence ID" value="PQP96404.1"/>
    <property type="molecule type" value="Genomic_DNA"/>
</dbReference>
<organism evidence="1 2">
    <name type="scientific">Prunus yedoensis var. nudiflora</name>
    <dbReference type="NCBI Taxonomy" id="2094558"/>
    <lineage>
        <taxon>Eukaryota</taxon>
        <taxon>Viridiplantae</taxon>
        <taxon>Streptophyta</taxon>
        <taxon>Embryophyta</taxon>
        <taxon>Tracheophyta</taxon>
        <taxon>Spermatophyta</taxon>
        <taxon>Magnoliopsida</taxon>
        <taxon>eudicotyledons</taxon>
        <taxon>Gunneridae</taxon>
        <taxon>Pentapetalae</taxon>
        <taxon>rosids</taxon>
        <taxon>fabids</taxon>
        <taxon>Rosales</taxon>
        <taxon>Rosaceae</taxon>
        <taxon>Amygdaloideae</taxon>
        <taxon>Amygdaleae</taxon>
        <taxon>Prunus</taxon>
    </lineage>
</organism>
<reference evidence="1 2" key="1">
    <citation type="submission" date="2018-02" db="EMBL/GenBank/DDBJ databases">
        <title>Draft genome of wild Prunus yedoensis var. nudiflora.</title>
        <authorList>
            <person name="Baek S."/>
            <person name="Kim J.-H."/>
            <person name="Choi K."/>
            <person name="Kim G.-B."/>
            <person name="Cho A."/>
            <person name="Jang H."/>
            <person name="Shin C.-H."/>
            <person name="Yu H.-J."/>
            <person name="Mun J.-H."/>
        </authorList>
    </citation>
    <scope>NUCLEOTIDE SEQUENCE [LARGE SCALE GENOMIC DNA]</scope>
    <source>
        <strain evidence="2">cv. Jeju island</strain>
        <tissue evidence="1">Leaf</tissue>
    </source>
</reference>
<protein>
    <submittedName>
        <fullName evidence="1">Uncharacterized protein</fullName>
    </submittedName>
</protein>
<name>A0A314XP24_PRUYE</name>
<gene>
    <name evidence="1" type="ORF">Pyn_36399</name>
</gene>